<organism evidence="5 6">
    <name type="scientific">Rhizopus microsporus ATCC 52813</name>
    <dbReference type="NCBI Taxonomy" id="1340429"/>
    <lineage>
        <taxon>Eukaryota</taxon>
        <taxon>Fungi</taxon>
        <taxon>Fungi incertae sedis</taxon>
        <taxon>Mucoromycota</taxon>
        <taxon>Mucoromycotina</taxon>
        <taxon>Mucoromycetes</taxon>
        <taxon>Mucorales</taxon>
        <taxon>Mucorineae</taxon>
        <taxon>Rhizopodaceae</taxon>
        <taxon>Rhizopus</taxon>
    </lineage>
</organism>
<dbReference type="Proteomes" id="UP000242254">
    <property type="component" value="Unassembled WGS sequence"/>
</dbReference>
<dbReference type="STRING" id="1340429.A0A2G4T5U6"/>
<keyword evidence="6" id="KW-1185">Reference proteome</keyword>
<reference evidence="5 6" key="1">
    <citation type="journal article" date="2016" name="Proc. Natl. Acad. Sci. U.S.A.">
        <title>Lipid metabolic changes in an early divergent fungus govern the establishment of a mutualistic symbiosis with endobacteria.</title>
        <authorList>
            <person name="Lastovetsky O.A."/>
            <person name="Gaspar M.L."/>
            <person name="Mondo S.J."/>
            <person name="LaButti K.M."/>
            <person name="Sandor L."/>
            <person name="Grigoriev I.V."/>
            <person name="Henry S.A."/>
            <person name="Pawlowska T.E."/>
        </authorList>
    </citation>
    <scope>NUCLEOTIDE SEQUENCE [LARGE SCALE GENOMIC DNA]</scope>
    <source>
        <strain evidence="5 6">ATCC 52813</strain>
    </source>
</reference>
<feature type="compositionally biased region" description="Low complexity" evidence="3">
    <location>
        <begin position="247"/>
        <end position="273"/>
    </location>
</feature>
<keyword evidence="1" id="KW-0479">Metal-binding</keyword>
<feature type="region of interest" description="Disordered" evidence="3">
    <location>
        <begin position="246"/>
        <end position="273"/>
    </location>
</feature>
<dbReference type="GO" id="GO:0046872">
    <property type="term" value="F:metal ion binding"/>
    <property type="evidence" value="ECO:0007669"/>
    <property type="project" value="UniProtKB-KW"/>
</dbReference>
<gene>
    <name evidence="5" type="ORF">RHIMIDRAFT_197533</name>
</gene>
<dbReference type="InterPro" id="IPR050248">
    <property type="entry name" value="Polysacc_deacetylase_ArnD"/>
</dbReference>
<dbReference type="GO" id="GO:0005975">
    <property type="term" value="P:carbohydrate metabolic process"/>
    <property type="evidence" value="ECO:0007669"/>
    <property type="project" value="InterPro"/>
</dbReference>
<protein>
    <submittedName>
        <fullName evidence="5">Glycoside hydrolase/deacetylase</fullName>
    </submittedName>
</protein>
<proteinExistence type="predicted"/>
<dbReference type="InterPro" id="IPR002509">
    <property type="entry name" value="NODB_dom"/>
</dbReference>
<evidence type="ECO:0000313" key="5">
    <source>
        <dbReference type="EMBL" id="PHZ16378.1"/>
    </source>
</evidence>
<dbReference type="GeneID" id="35437199"/>
<dbReference type="PANTHER" id="PTHR10587:SF133">
    <property type="entry name" value="CHITIN DEACETYLASE 1-RELATED"/>
    <property type="match status" value="1"/>
</dbReference>
<evidence type="ECO:0000256" key="1">
    <source>
        <dbReference type="ARBA" id="ARBA00022723"/>
    </source>
</evidence>
<dbReference type="SUPFAM" id="SSF88713">
    <property type="entry name" value="Glycoside hydrolase/deacetylase"/>
    <property type="match status" value="1"/>
</dbReference>
<dbReference type="Gene3D" id="3.20.20.370">
    <property type="entry name" value="Glycoside hydrolase/deacetylase"/>
    <property type="match status" value="1"/>
</dbReference>
<sequence length="314" mass="34129">MQYILISYIDGIIQNANPSGNNTYCNWTWDGCVKPTDIVHCTDPKIWGTSFDDGPYEVTKDLLAYLKTINVKVTFFVVGKQVIARPDVLKQAYDEGHEIGIHTWDHKELTTIPNEQVIGELKWTEEAIKEVIGVTPRLMRPPRGDIDDRIRYIVRQLGYVPAMWSVDSQDWRITAGGQTEQGLLANVTEWAKQLPTMKQGGNSLMHDLNNVTVGAAIKALPILHPHVQLSPVGTCAGWHNASYQENTTNATGTPSASASASIPASSAPAPTASSLQVTPAGSIAKGAASSASSVDQTIFMTAFATLFLTFVSML</sequence>
<dbReference type="GO" id="GO:0016020">
    <property type="term" value="C:membrane"/>
    <property type="evidence" value="ECO:0007669"/>
    <property type="project" value="TreeGrafter"/>
</dbReference>
<dbReference type="Pfam" id="PF01522">
    <property type="entry name" value="Polysacc_deac_1"/>
    <property type="match status" value="1"/>
</dbReference>
<accession>A0A2G4T5U6</accession>
<evidence type="ECO:0000259" key="4">
    <source>
        <dbReference type="PROSITE" id="PS51677"/>
    </source>
</evidence>
<evidence type="ECO:0000313" key="6">
    <source>
        <dbReference type="Proteomes" id="UP000242254"/>
    </source>
</evidence>
<dbReference type="EMBL" id="KZ303843">
    <property type="protein sequence ID" value="PHZ16378.1"/>
    <property type="molecule type" value="Genomic_DNA"/>
</dbReference>
<dbReference type="InterPro" id="IPR011330">
    <property type="entry name" value="Glyco_hydro/deAcase_b/a-brl"/>
</dbReference>
<evidence type="ECO:0000256" key="2">
    <source>
        <dbReference type="ARBA" id="ARBA00022801"/>
    </source>
</evidence>
<evidence type="ECO:0000256" key="3">
    <source>
        <dbReference type="SAM" id="MobiDB-lite"/>
    </source>
</evidence>
<dbReference type="PANTHER" id="PTHR10587">
    <property type="entry name" value="GLYCOSYL TRANSFERASE-RELATED"/>
    <property type="match status" value="1"/>
</dbReference>
<dbReference type="GO" id="GO:0009272">
    <property type="term" value="P:fungal-type cell wall biogenesis"/>
    <property type="evidence" value="ECO:0007669"/>
    <property type="project" value="UniProtKB-ARBA"/>
</dbReference>
<feature type="domain" description="NodB homology" evidence="4">
    <location>
        <begin position="45"/>
        <end position="235"/>
    </location>
</feature>
<dbReference type="AlphaFoldDB" id="A0A2G4T5U6"/>
<name>A0A2G4T5U6_RHIZD</name>
<dbReference type="GO" id="GO:0004099">
    <property type="term" value="F:chitin deacetylase activity"/>
    <property type="evidence" value="ECO:0007669"/>
    <property type="project" value="TreeGrafter"/>
</dbReference>
<keyword evidence="2 5" id="KW-0378">Hydrolase</keyword>
<dbReference type="RefSeq" id="XP_023470086.1">
    <property type="nucleotide sequence ID" value="XM_023606209.1"/>
</dbReference>
<dbReference type="PROSITE" id="PS51677">
    <property type="entry name" value="NODB"/>
    <property type="match status" value="1"/>
</dbReference>